<evidence type="ECO:0000313" key="7">
    <source>
        <dbReference type="Proteomes" id="UP001283361"/>
    </source>
</evidence>
<feature type="coiled-coil region" evidence="2">
    <location>
        <begin position="402"/>
        <end position="569"/>
    </location>
</feature>
<evidence type="ECO:0000256" key="1">
    <source>
        <dbReference type="ARBA" id="ARBA00022837"/>
    </source>
</evidence>
<dbReference type="SUPFAM" id="SSF47473">
    <property type="entry name" value="EF-hand"/>
    <property type="match status" value="3"/>
</dbReference>
<feature type="domain" description="EH" evidence="4">
    <location>
        <begin position="283"/>
        <end position="372"/>
    </location>
</feature>
<feature type="domain" description="EF-hand" evidence="5">
    <location>
        <begin position="282"/>
        <end position="317"/>
    </location>
</feature>
<dbReference type="PANTHER" id="PTHR11216">
    <property type="entry name" value="EH DOMAIN"/>
    <property type="match status" value="1"/>
</dbReference>
<evidence type="ECO:0000259" key="5">
    <source>
        <dbReference type="PROSITE" id="PS50222"/>
    </source>
</evidence>
<dbReference type="EMBL" id="JAWDGP010001105">
    <property type="protein sequence ID" value="KAK3794650.1"/>
    <property type="molecule type" value="Genomic_DNA"/>
</dbReference>
<keyword evidence="2" id="KW-0175">Coiled coil</keyword>
<dbReference type="SUPFAM" id="SSF57997">
    <property type="entry name" value="Tropomyosin"/>
    <property type="match status" value="1"/>
</dbReference>
<dbReference type="InterPro" id="IPR002048">
    <property type="entry name" value="EF_hand_dom"/>
</dbReference>
<keyword evidence="7" id="KW-1185">Reference proteome</keyword>
<dbReference type="InterPro" id="IPR018247">
    <property type="entry name" value="EF_Hand_1_Ca_BS"/>
</dbReference>
<comment type="caution">
    <text evidence="6">The sequence shown here is derived from an EMBL/GenBank/DDBJ whole genome shotgun (WGS) entry which is preliminary data.</text>
</comment>
<dbReference type="SMART" id="SM00054">
    <property type="entry name" value="EFh"/>
    <property type="match status" value="2"/>
</dbReference>
<gene>
    <name evidence="6" type="ORF">RRG08_003793</name>
</gene>
<dbReference type="GO" id="GO:0005737">
    <property type="term" value="C:cytoplasm"/>
    <property type="evidence" value="ECO:0007669"/>
    <property type="project" value="TreeGrafter"/>
</dbReference>
<feature type="compositionally biased region" description="Polar residues" evidence="3">
    <location>
        <begin position="710"/>
        <end position="725"/>
    </location>
</feature>
<reference evidence="6" key="1">
    <citation type="journal article" date="2023" name="G3 (Bethesda)">
        <title>A reference genome for the long-term kleptoplast-retaining sea slug Elysia crispata morphotype clarki.</title>
        <authorList>
            <person name="Eastman K.E."/>
            <person name="Pendleton A.L."/>
            <person name="Shaikh M.A."/>
            <person name="Suttiyut T."/>
            <person name="Ogas R."/>
            <person name="Tomko P."/>
            <person name="Gavelis G."/>
            <person name="Widhalm J.R."/>
            <person name="Wisecaver J.H."/>
        </authorList>
    </citation>
    <scope>NUCLEOTIDE SEQUENCE</scope>
    <source>
        <strain evidence="6">ECLA1</strain>
    </source>
</reference>
<evidence type="ECO:0000313" key="6">
    <source>
        <dbReference type="EMBL" id="KAK3794650.1"/>
    </source>
</evidence>
<feature type="domain" description="EH" evidence="4">
    <location>
        <begin position="138"/>
        <end position="226"/>
    </location>
</feature>
<dbReference type="PROSITE" id="PS50222">
    <property type="entry name" value="EF_HAND_2"/>
    <property type="match status" value="2"/>
</dbReference>
<keyword evidence="1" id="KW-0106">Calcium</keyword>
<feature type="domain" description="EH" evidence="4">
    <location>
        <begin position="25"/>
        <end position="125"/>
    </location>
</feature>
<feature type="domain" description="EF-hand" evidence="5">
    <location>
        <begin position="170"/>
        <end position="205"/>
    </location>
</feature>
<accession>A0AAE1AVQ1</accession>
<name>A0AAE1AVQ1_9GAST</name>
<dbReference type="PANTHER" id="PTHR11216:SF174">
    <property type="entry name" value="GH06923P"/>
    <property type="match status" value="1"/>
</dbReference>
<proteinExistence type="predicted"/>
<dbReference type="AlphaFoldDB" id="A0AAE1AVQ1"/>
<evidence type="ECO:0008006" key="8">
    <source>
        <dbReference type="Google" id="ProtNLM"/>
    </source>
</evidence>
<dbReference type="Pfam" id="PF12763">
    <property type="entry name" value="EH"/>
    <property type="match status" value="3"/>
</dbReference>
<dbReference type="PROSITE" id="PS00018">
    <property type="entry name" value="EF_HAND_1"/>
    <property type="match status" value="2"/>
</dbReference>
<organism evidence="6 7">
    <name type="scientific">Elysia crispata</name>
    <name type="common">lettuce slug</name>
    <dbReference type="NCBI Taxonomy" id="231223"/>
    <lineage>
        <taxon>Eukaryota</taxon>
        <taxon>Metazoa</taxon>
        <taxon>Spiralia</taxon>
        <taxon>Lophotrochozoa</taxon>
        <taxon>Mollusca</taxon>
        <taxon>Gastropoda</taxon>
        <taxon>Heterobranchia</taxon>
        <taxon>Euthyneura</taxon>
        <taxon>Panpulmonata</taxon>
        <taxon>Sacoglossa</taxon>
        <taxon>Placobranchoidea</taxon>
        <taxon>Plakobranchidae</taxon>
        <taxon>Elysia</taxon>
    </lineage>
</organism>
<feature type="compositionally biased region" description="Basic and acidic residues" evidence="3">
    <location>
        <begin position="642"/>
        <end position="655"/>
    </location>
</feature>
<evidence type="ECO:0000256" key="2">
    <source>
        <dbReference type="SAM" id="Coils"/>
    </source>
</evidence>
<dbReference type="PROSITE" id="PS50031">
    <property type="entry name" value="EH"/>
    <property type="match status" value="3"/>
</dbReference>
<dbReference type="GO" id="GO:0006897">
    <property type="term" value="P:endocytosis"/>
    <property type="evidence" value="ECO:0007669"/>
    <property type="project" value="TreeGrafter"/>
</dbReference>
<feature type="region of interest" description="Disordered" evidence="3">
    <location>
        <begin position="619"/>
        <end position="871"/>
    </location>
</feature>
<feature type="compositionally biased region" description="Low complexity" evidence="3">
    <location>
        <begin position="774"/>
        <end position="803"/>
    </location>
</feature>
<dbReference type="Gene3D" id="1.10.287.1490">
    <property type="match status" value="1"/>
</dbReference>
<dbReference type="InterPro" id="IPR000261">
    <property type="entry name" value="EH_dom"/>
</dbReference>
<dbReference type="GO" id="GO:0005509">
    <property type="term" value="F:calcium ion binding"/>
    <property type="evidence" value="ECO:0007669"/>
    <property type="project" value="InterPro"/>
</dbReference>
<evidence type="ECO:0000256" key="3">
    <source>
        <dbReference type="SAM" id="MobiDB-lite"/>
    </source>
</evidence>
<evidence type="ECO:0000259" key="4">
    <source>
        <dbReference type="PROSITE" id="PS50031"/>
    </source>
</evidence>
<dbReference type="GO" id="GO:0005886">
    <property type="term" value="C:plasma membrane"/>
    <property type="evidence" value="ECO:0007669"/>
    <property type="project" value="TreeGrafter"/>
</dbReference>
<dbReference type="CDD" id="cd00052">
    <property type="entry name" value="EH"/>
    <property type="match status" value="3"/>
</dbReference>
<protein>
    <recommendedName>
        <fullName evidence="8">Epidermal growth factor receptor substrate 15-like 1</fullName>
    </recommendedName>
</protein>
<dbReference type="SMART" id="SM00027">
    <property type="entry name" value="EH"/>
    <property type="match status" value="3"/>
</dbReference>
<dbReference type="InterPro" id="IPR011992">
    <property type="entry name" value="EF-hand-dom_pair"/>
</dbReference>
<dbReference type="Gene3D" id="1.10.238.10">
    <property type="entry name" value="EF-hand"/>
    <property type="match status" value="3"/>
</dbReference>
<dbReference type="GO" id="GO:0016197">
    <property type="term" value="P:endosomal transport"/>
    <property type="evidence" value="ECO:0007669"/>
    <property type="project" value="TreeGrafter"/>
</dbReference>
<sequence length="871" mass="93672">MRIPSSSAVAKMAAFPPQAQIVGKHGGIYEAYYMQADPKGTGSIGALDAANFLKKSKLSDIVLSQVWDMSDPMGKGYLEKSGFFVALKLIALVQNQQDMNTSKLAVDTPPPDLGPVEPVEPNQNVHNVNIPWDITLSEKSNYDKVFDSLQPVNNMLGGDKVKPVLMNSKLPVDVLGRIWDMSDIDKDGYLDRDEFAVAMHLVYQAREGHEIPSFLRPGLIPPSKRTGGGLGGVPPLSTPLPGLPGAVPGLGRSTPTQGLTQGLPQGLANVSGAQVPWVVTSSEKAKSDAVFATVDTDHDGLVSGLEIRGIMVQSGLPNTVLAHIWGLCDSQSLGKLNAEQFALALYLIAQKVKGIEVPAQLTPEMIPPSMRLGPDPGAFGVRDGTNAGPYSHVADFSAIKELDQLAKEVEDIKKERLQLERDKSQMDADLKIRQSEVTVLQKELDSLNGTLAQLDSQKREAQKRLDELNDKRSNLERNVQELRDNTNTEQMEVNKMKSLLGNREQMIKDKEKELESLRRELTELRQEESKLEQTLDSSKQQLDQFAKSKKDIDTEITTTRHRVQQLQEQSKALGSTQNFANFNGDAFNIDGASTRATVGSPVSTISSFSVGSNVEDFKEDPFKSKDPFGGVNSIASSQADPFQHDDPFRDSDPFKSSDPFGTDDPFKDAFGTSGASDKMDPFGSADPFGGSSGSAGVKAGDNFDAFGASWGTTGPAKSSQISNNFGADPFGETSKPSLPNKQKKAPPPRPAPPKSKSPLPFATSASSTKPKVDPFPGFGSDPFGGADPFSSSNNTATSANTASDPFANFADFSPGKFTSPDSEDVWEDGGGPSTITIKEDKSAFSKPQPAKRNISLKNGSESPLEFASSEA</sequence>
<dbReference type="Proteomes" id="UP001283361">
    <property type="component" value="Unassembled WGS sequence"/>
</dbReference>